<dbReference type="PROSITE" id="PS00061">
    <property type="entry name" value="ADH_SHORT"/>
    <property type="match status" value="1"/>
</dbReference>
<dbReference type="InterPro" id="IPR020904">
    <property type="entry name" value="Sc_DH/Rdtase_CS"/>
</dbReference>
<protein>
    <submittedName>
        <fullName evidence="3">Short-chain dehydrogenase</fullName>
    </submittedName>
</protein>
<dbReference type="RefSeq" id="WP_092286752.1">
    <property type="nucleotide sequence ID" value="NZ_FOPJ01000014.1"/>
</dbReference>
<dbReference type="GO" id="GO:0016020">
    <property type="term" value="C:membrane"/>
    <property type="evidence" value="ECO:0007669"/>
    <property type="project" value="TreeGrafter"/>
</dbReference>
<gene>
    <name evidence="3" type="ORF">SAMN05660282_01899</name>
</gene>
<dbReference type="InterPro" id="IPR036291">
    <property type="entry name" value="NAD(P)-bd_dom_sf"/>
</dbReference>
<dbReference type="PANTHER" id="PTHR44196:SF1">
    <property type="entry name" value="DEHYDROGENASE_REDUCTASE SDR FAMILY MEMBER 7B"/>
    <property type="match status" value="1"/>
</dbReference>
<dbReference type="PRINTS" id="PR00081">
    <property type="entry name" value="GDHRDH"/>
</dbReference>
<comment type="similarity">
    <text evidence="1">Belongs to the short-chain dehydrogenases/reductases (SDR) family.</text>
</comment>
<dbReference type="NCBIfam" id="NF006073">
    <property type="entry name" value="PRK08219.1"/>
    <property type="match status" value="1"/>
</dbReference>
<dbReference type="EMBL" id="FOPJ01000014">
    <property type="protein sequence ID" value="SFG77195.1"/>
    <property type="molecule type" value="Genomic_DNA"/>
</dbReference>
<reference evidence="3 4" key="1">
    <citation type="submission" date="2016-10" db="EMBL/GenBank/DDBJ databases">
        <authorList>
            <person name="de Groot N.N."/>
        </authorList>
    </citation>
    <scope>NUCLEOTIDE SEQUENCE [LARGE SCALE GENOMIC DNA]</scope>
    <source>
        <strain>J11</strain>
        <strain evidence="4">PG 39</strain>
    </source>
</reference>
<dbReference type="Pfam" id="PF00106">
    <property type="entry name" value="adh_short"/>
    <property type="match status" value="1"/>
</dbReference>
<dbReference type="InterPro" id="IPR002347">
    <property type="entry name" value="SDR_fam"/>
</dbReference>
<dbReference type="GO" id="GO:0016491">
    <property type="term" value="F:oxidoreductase activity"/>
    <property type="evidence" value="ECO:0007669"/>
    <property type="project" value="UniProtKB-KW"/>
</dbReference>
<sequence>MKALVTGASSGVGLAITRELLNTYPDIEIIAQYNSQRPEIEDERLHTWQSDFTQPLADLPAVGDSLDLLIHCAGVCPLGSCAESTRAQWEEAMSVNLHSPAELTAALLPQLKKAGAHVIYINSGAGMNTRPLWGAYSASKFAARAWCEALRQENPEIRVSSIYPGRIATPMQEKVVEFLGETWNPSKYLSVDSVKAAAMALVKAPADCQPQDIVLRPRG</sequence>
<dbReference type="Proteomes" id="UP000199065">
    <property type="component" value="Unassembled WGS sequence"/>
</dbReference>
<dbReference type="PANTHER" id="PTHR44196">
    <property type="entry name" value="DEHYDROGENASE/REDUCTASE SDR FAMILY MEMBER 7B"/>
    <property type="match status" value="1"/>
</dbReference>
<evidence type="ECO:0000256" key="1">
    <source>
        <dbReference type="ARBA" id="ARBA00006484"/>
    </source>
</evidence>
<name>A0A1I2UJ89_9CORY</name>
<keyword evidence="2" id="KW-0560">Oxidoreductase</keyword>
<dbReference type="Gene3D" id="3.40.50.720">
    <property type="entry name" value="NAD(P)-binding Rossmann-like Domain"/>
    <property type="match status" value="1"/>
</dbReference>
<evidence type="ECO:0000256" key="2">
    <source>
        <dbReference type="ARBA" id="ARBA00023002"/>
    </source>
</evidence>
<dbReference type="OrthoDB" id="158573at2"/>
<dbReference type="AlphaFoldDB" id="A0A1I2UJ89"/>
<evidence type="ECO:0000313" key="4">
    <source>
        <dbReference type="Proteomes" id="UP000199065"/>
    </source>
</evidence>
<keyword evidence="4" id="KW-1185">Reference proteome</keyword>
<organism evidence="3 4">
    <name type="scientific">Corynebacterium spheniscorum</name>
    <dbReference type="NCBI Taxonomy" id="185761"/>
    <lineage>
        <taxon>Bacteria</taxon>
        <taxon>Bacillati</taxon>
        <taxon>Actinomycetota</taxon>
        <taxon>Actinomycetes</taxon>
        <taxon>Mycobacteriales</taxon>
        <taxon>Corynebacteriaceae</taxon>
        <taxon>Corynebacterium</taxon>
    </lineage>
</organism>
<dbReference type="STRING" id="185761.SAMN05660282_01899"/>
<accession>A0A1I2UJ89</accession>
<dbReference type="SUPFAM" id="SSF51735">
    <property type="entry name" value="NAD(P)-binding Rossmann-fold domains"/>
    <property type="match status" value="1"/>
</dbReference>
<proteinExistence type="inferred from homology"/>
<evidence type="ECO:0000313" key="3">
    <source>
        <dbReference type="EMBL" id="SFG77195.1"/>
    </source>
</evidence>